<dbReference type="AlphaFoldDB" id="A0A833VM23"/>
<dbReference type="PANTHER" id="PTHR33491">
    <property type="entry name" value="OSJNBA0016N04.9 PROTEIN"/>
    <property type="match status" value="1"/>
</dbReference>
<dbReference type="SUPFAM" id="SSF57196">
    <property type="entry name" value="EGF/Laminin"/>
    <property type="match status" value="1"/>
</dbReference>
<feature type="domain" description="EGF-like" evidence="9">
    <location>
        <begin position="295"/>
        <end position="336"/>
    </location>
</feature>
<dbReference type="GO" id="GO:0016020">
    <property type="term" value="C:membrane"/>
    <property type="evidence" value="ECO:0007669"/>
    <property type="project" value="UniProtKB-SubCell"/>
</dbReference>
<dbReference type="Gene3D" id="2.10.25.10">
    <property type="entry name" value="Laminin"/>
    <property type="match status" value="2"/>
</dbReference>
<dbReference type="InterPro" id="IPR018097">
    <property type="entry name" value="EGF_Ca-bd_CS"/>
</dbReference>
<dbReference type="PROSITE" id="PS00010">
    <property type="entry name" value="ASX_HYDROXYL"/>
    <property type="match status" value="1"/>
</dbReference>
<proteinExistence type="predicted"/>
<keyword evidence="11" id="KW-1185">Reference proteome</keyword>
<dbReference type="GO" id="GO:0005524">
    <property type="term" value="F:ATP binding"/>
    <property type="evidence" value="ECO:0007669"/>
    <property type="project" value="InterPro"/>
</dbReference>
<dbReference type="SMART" id="SM00181">
    <property type="entry name" value="EGF"/>
    <property type="match status" value="2"/>
</dbReference>
<evidence type="ECO:0000259" key="8">
    <source>
        <dbReference type="PROSITE" id="PS50011"/>
    </source>
</evidence>
<dbReference type="GO" id="GO:0005509">
    <property type="term" value="F:calcium ion binding"/>
    <property type="evidence" value="ECO:0007669"/>
    <property type="project" value="InterPro"/>
</dbReference>
<dbReference type="Pfam" id="PF00069">
    <property type="entry name" value="Pkinase"/>
    <property type="match status" value="1"/>
</dbReference>
<dbReference type="Pfam" id="PF07645">
    <property type="entry name" value="EGF_CA"/>
    <property type="match status" value="1"/>
</dbReference>
<dbReference type="Proteomes" id="UP000623129">
    <property type="component" value="Unassembled WGS sequence"/>
</dbReference>
<dbReference type="SMART" id="SM00179">
    <property type="entry name" value="EGF_CA"/>
    <property type="match status" value="1"/>
</dbReference>
<dbReference type="OrthoDB" id="593082at2759"/>
<evidence type="ECO:0000256" key="6">
    <source>
        <dbReference type="SAM" id="MobiDB-lite"/>
    </source>
</evidence>
<dbReference type="CDD" id="cd00054">
    <property type="entry name" value="EGF_CA"/>
    <property type="match status" value="1"/>
</dbReference>
<feature type="region of interest" description="Disordered" evidence="6">
    <location>
        <begin position="512"/>
        <end position="531"/>
    </location>
</feature>
<dbReference type="SUPFAM" id="SSF56112">
    <property type="entry name" value="Protein kinase-like (PK-like)"/>
    <property type="match status" value="1"/>
</dbReference>
<dbReference type="InterPro" id="IPR000152">
    <property type="entry name" value="EGF-type_Asp/Asn_hydroxyl_site"/>
</dbReference>
<dbReference type="PROSITE" id="PS50026">
    <property type="entry name" value="EGF_3"/>
    <property type="match status" value="1"/>
</dbReference>
<dbReference type="InterPro" id="IPR001881">
    <property type="entry name" value="EGF-like_Ca-bd_dom"/>
</dbReference>
<dbReference type="InterPro" id="IPR000742">
    <property type="entry name" value="EGF"/>
</dbReference>
<dbReference type="InterPro" id="IPR000719">
    <property type="entry name" value="Prot_kinase_dom"/>
</dbReference>
<evidence type="ECO:0000256" key="2">
    <source>
        <dbReference type="ARBA" id="ARBA00022536"/>
    </source>
</evidence>
<evidence type="ECO:0000256" key="5">
    <source>
        <dbReference type="PROSITE-ProRule" id="PRU00076"/>
    </source>
</evidence>
<evidence type="ECO:0000256" key="1">
    <source>
        <dbReference type="ARBA" id="ARBA00004167"/>
    </source>
</evidence>
<evidence type="ECO:0000313" key="11">
    <source>
        <dbReference type="Proteomes" id="UP000623129"/>
    </source>
</evidence>
<keyword evidence="2 5" id="KW-0245">EGF-like domain</keyword>
<feature type="chain" id="PRO_5032485014" evidence="7">
    <location>
        <begin position="20"/>
        <end position="593"/>
    </location>
</feature>
<comment type="caution">
    <text evidence="10">The sequence shown here is derived from an EMBL/GenBank/DDBJ whole genome shotgun (WGS) entry which is preliminary data.</text>
</comment>
<evidence type="ECO:0000259" key="9">
    <source>
        <dbReference type="PROSITE" id="PS50026"/>
    </source>
</evidence>
<dbReference type="EMBL" id="SWLB01000016">
    <property type="protein sequence ID" value="KAF3328288.1"/>
    <property type="molecule type" value="Genomic_DNA"/>
</dbReference>
<organism evidence="10 11">
    <name type="scientific">Carex littledalei</name>
    <dbReference type="NCBI Taxonomy" id="544730"/>
    <lineage>
        <taxon>Eukaryota</taxon>
        <taxon>Viridiplantae</taxon>
        <taxon>Streptophyta</taxon>
        <taxon>Embryophyta</taxon>
        <taxon>Tracheophyta</taxon>
        <taxon>Spermatophyta</taxon>
        <taxon>Magnoliopsida</taxon>
        <taxon>Liliopsida</taxon>
        <taxon>Poales</taxon>
        <taxon>Cyperaceae</taxon>
        <taxon>Cyperoideae</taxon>
        <taxon>Cariceae</taxon>
        <taxon>Carex</taxon>
        <taxon>Carex subgen. Euthyceras</taxon>
    </lineage>
</organism>
<keyword evidence="3 7" id="KW-0732">Signal</keyword>
<feature type="compositionally biased region" description="Basic and acidic residues" evidence="6">
    <location>
        <begin position="584"/>
        <end position="593"/>
    </location>
</feature>
<comment type="subcellular location">
    <subcellularLocation>
        <location evidence="1">Membrane</location>
        <topology evidence="1">Single-pass membrane protein</topology>
    </subcellularLocation>
</comment>
<name>A0A833VM23_9POAL</name>
<protein>
    <submittedName>
        <fullName evidence="10">Wall-associated receptor kinase 5-like protein</fullName>
    </submittedName>
</protein>
<dbReference type="InterPro" id="IPR025287">
    <property type="entry name" value="WAK_GUB"/>
</dbReference>
<dbReference type="Pfam" id="PF13947">
    <property type="entry name" value="GUB_WAK_bind"/>
    <property type="match status" value="1"/>
</dbReference>
<dbReference type="InterPro" id="IPR011009">
    <property type="entry name" value="Kinase-like_dom_sf"/>
</dbReference>
<dbReference type="Gene3D" id="3.30.200.20">
    <property type="entry name" value="Phosphorylase Kinase, domain 1"/>
    <property type="match status" value="1"/>
</dbReference>
<accession>A0A833VM23</accession>
<reference evidence="10" key="1">
    <citation type="submission" date="2020-01" db="EMBL/GenBank/DDBJ databases">
        <title>Genome sequence of Kobresia littledalei, the first chromosome-level genome in the family Cyperaceae.</title>
        <authorList>
            <person name="Qu G."/>
        </authorList>
    </citation>
    <scope>NUCLEOTIDE SEQUENCE</scope>
    <source>
        <strain evidence="10">C.B.Clarke</strain>
        <tissue evidence="10">Leaf</tissue>
    </source>
</reference>
<evidence type="ECO:0000256" key="3">
    <source>
        <dbReference type="ARBA" id="ARBA00022729"/>
    </source>
</evidence>
<feature type="signal peptide" evidence="7">
    <location>
        <begin position="1"/>
        <end position="19"/>
    </location>
</feature>
<dbReference type="PROSITE" id="PS50011">
    <property type="entry name" value="PROTEIN_KINASE_DOM"/>
    <property type="match status" value="1"/>
</dbReference>
<keyword evidence="4" id="KW-1015">Disulfide bond</keyword>
<evidence type="ECO:0000313" key="10">
    <source>
        <dbReference type="EMBL" id="KAF3328288.1"/>
    </source>
</evidence>
<dbReference type="PROSITE" id="PS01187">
    <property type="entry name" value="EGF_CA"/>
    <property type="match status" value="1"/>
</dbReference>
<comment type="caution">
    <text evidence="5">Lacks conserved residue(s) required for the propagation of feature annotation.</text>
</comment>
<gene>
    <name evidence="10" type="ORF">FCM35_KLT06894</name>
</gene>
<evidence type="ECO:0000256" key="7">
    <source>
        <dbReference type="SAM" id="SignalP"/>
    </source>
</evidence>
<keyword evidence="10" id="KW-0418">Kinase</keyword>
<dbReference type="GO" id="GO:0004672">
    <property type="term" value="F:protein kinase activity"/>
    <property type="evidence" value="ECO:0007669"/>
    <property type="project" value="InterPro"/>
</dbReference>
<evidence type="ECO:0000256" key="4">
    <source>
        <dbReference type="ARBA" id="ARBA00023157"/>
    </source>
</evidence>
<feature type="region of interest" description="Disordered" evidence="6">
    <location>
        <begin position="564"/>
        <end position="593"/>
    </location>
</feature>
<dbReference type="GO" id="GO:0030247">
    <property type="term" value="F:polysaccharide binding"/>
    <property type="evidence" value="ECO:0007669"/>
    <property type="project" value="InterPro"/>
</dbReference>
<keyword evidence="10" id="KW-0808">Transferase</keyword>
<dbReference type="InterPro" id="IPR049883">
    <property type="entry name" value="NOTCH1_EGF-like"/>
</dbReference>
<keyword evidence="10" id="KW-0675">Receptor</keyword>
<sequence>MASLQVLIISILLPTPYFAASTKSISLPNCPEKCGNITIPYPFGTLPGCYRDGFNLTCDKSTTPPKAIMGANIEVLDISIITAEARVFHSISYDCFNLTNRVKQATASIGVEESAPYIFSNRRNKFTVIGCYSLVYISGKQGNNSYSSGCASFCNSLNSTTGDGGSCNGLGCCQTSIPKGVRSYTVQWAYAINNASWFSPCTYAAMVQEDWYNFTVKDLEGFGFYERNENNVPIVLDWAIRDSGTCQGGVEKSPNPACLSNHSGCNNTVNGEGYICNCLPGYEGNPYLPADGCKDIDECQLPHVYPCKGTCTNTNGSYECACPKGKEGNATIGQCTKIPEKFPYPARVAIFTHQQHKRHMKENKEFQRYYNLMDNHLRVFSKKQIEVATDNFAETHVLGRGGQGDVYKGLLENNQVVAIKKAKEIEETQREEFVNEILLLSQINHKNIVSKNQLHELLDEDILSNNDKVIEILQEVSELAVWCLSVRGEDRPTMRQVVEKLQNLVRLHSSLLGPERAQEETESSFGASTSYTTSDSYAFHSTGYSSVLEIETRVPRYSIEGKLGRVRPESEQAEAIFRGKKKKEIREGRSVQQ</sequence>
<feature type="domain" description="Protein kinase" evidence="8">
    <location>
        <begin position="392"/>
        <end position="593"/>
    </location>
</feature>